<protein>
    <recommendedName>
        <fullName evidence="3">DUF1826 domain-containing protein</fullName>
    </recommendedName>
</protein>
<dbReference type="EMBL" id="BAMV01000001">
    <property type="protein sequence ID" value="GAN58993.1"/>
    <property type="molecule type" value="Genomic_DNA"/>
</dbReference>
<proteinExistence type="predicted"/>
<gene>
    <name evidence="1" type="ORF">Abci_001_009</name>
</gene>
<comment type="caution">
    <text evidence="1">The sequence shown here is derived from an EMBL/GenBank/DDBJ whole genome shotgun (WGS) entry which is preliminary data.</text>
</comment>
<dbReference type="AlphaFoldDB" id="A0A0D6N095"/>
<evidence type="ECO:0008006" key="3">
    <source>
        <dbReference type="Google" id="ProtNLM"/>
    </source>
</evidence>
<dbReference type="STRING" id="1231339.Abci_001_009"/>
<organism evidence="1 2">
    <name type="scientific">Acetobacter cibinongensis</name>
    <dbReference type="NCBI Taxonomy" id="146475"/>
    <lineage>
        <taxon>Bacteria</taxon>
        <taxon>Pseudomonadati</taxon>
        <taxon>Pseudomonadota</taxon>
        <taxon>Alphaproteobacteria</taxon>
        <taxon>Acetobacterales</taxon>
        <taxon>Acetobacteraceae</taxon>
        <taxon>Acetobacter</taxon>
    </lineage>
</organism>
<reference evidence="1 2" key="1">
    <citation type="submission" date="2012-11" db="EMBL/GenBank/DDBJ databases">
        <title>Whole genome sequence of Acetobacter cibinongensis 4H-1.</title>
        <authorList>
            <person name="Azuma Y."/>
            <person name="Higashiura N."/>
            <person name="Hirakawa H."/>
            <person name="Matsushita K."/>
        </authorList>
    </citation>
    <scope>NUCLEOTIDE SEQUENCE [LARGE SCALE GENOMIC DNA]</scope>
    <source>
        <strain evidence="1 2">4H-1</strain>
    </source>
</reference>
<evidence type="ECO:0000313" key="2">
    <source>
        <dbReference type="Proteomes" id="UP000032671"/>
    </source>
</evidence>
<name>A0A0D6N095_9PROT</name>
<dbReference type="Pfam" id="PF08856">
    <property type="entry name" value="DUF1826"/>
    <property type="match status" value="1"/>
</dbReference>
<dbReference type="InterPro" id="IPR014955">
    <property type="entry name" value="DUF1826"/>
</dbReference>
<evidence type="ECO:0000313" key="1">
    <source>
        <dbReference type="EMBL" id="GAN58993.1"/>
    </source>
</evidence>
<dbReference type="Proteomes" id="UP000032671">
    <property type="component" value="Unassembled WGS sequence"/>
</dbReference>
<accession>A0A0D6N095</accession>
<sequence>MLSTSCPTRSLFPLISAPLPQTIGKGPLLRIRRPLSSPLQQAIAAHMAYGPSLLLARGRPQHIGTLLQPHMPPDAVLLLKDALALARLYQVHSGLSEVRFRLEHVSTDSCRKFHTDHVKLRLLCTYHGLATEWVPPEFLQADTLNERGVPATIPADCIHRLDTGDIALLKGRANAGHTGVVHRSPPVSHLPKNQRTRLLLTIDEPTACGMSDDQNPTVRHTVC</sequence>